<proteinExistence type="predicted"/>
<feature type="domain" description="Cation/H+ exchanger transmembrane" evidence="8">
    <location>
        <begin position="18"/>
        <end position="80"/>
    </location>
</feature>
<dbReference type="InterPro" id="IPR006153">
    <property type="entry name" value="Cation/H_exchanger_TM"/>
</dbReference>
<dbReference type="InterPro" id="IPR038770">
    <property type="entry name" value="Na+/solute_symporter_sf"/>
</dbReference>
<dbReference type="AlphaFoldDB" id="A0A0G4QGJ0"/>
<evidence type="ECO:0000256" key="2">
    <source>
        <dbReference type="ARBA" id="ARBA00022449"/>
    </source>
</evidence>
<evidence type="ECO:0000256" key="1">
    <source>
        <dbReference type="ARBA" id="ARBA00004141"/>
    </source>
</evidence>
<dbReference type="GO" id="GO:0005886">
    <property type="term" value="C:plasma membrane"/>
    <property type="evidence" value="ECO:0007669"/>
    <property type="project" value="TreeGrafter"/>
</dbReference>
<sequence>MEDNWMIKAVLFFLCAAVVMVPIAQRLKIGAVLGYLIAGIVIGPWGFGLFKDVDNILHFAELGVVFLMFLIGLELNPAKL</sequence>
<evidence type="ECO:0000313" key="10">
    <source>
        <dbReference type="Proteomes" id="UP000183920"/>
    </source>
</evidence>
<dbReference type="PANTHER" id="PTHR46157:SF4">
    <property type="entry name" value="K(+) EFFLUX ANTIPORTER 3, CHLOROPLASTIC"/>
    <property type="match status" value="1"/>
</dbReference>
<keyword evidence="3 7" id="KW-0812">Transmembrane</keyword>
<evidence type="ECO:0000256" key="7">
    <source>
        <dbReference type="SAM" id="Phobius"/>
    </source>
</evidence>
<dbReference type="EMBL" id="CVRY01000007">
    <property type="protein sequence ID" value="CRL64749.1"/>
    <property type="molecule type" value="Genomic_DNA"/>
</dbReference>
<keyword evidence="6 7" id="KW-0472">Membrane</keyword>
<keyword evidence="4 7" id="KW-1133">Transmembrane helix</keyword>
<feature type="transmembrane region" description="Helical" evidence="7">
    <location>
        <begin position="31"/>
        <end position="50"/>
    </location>
</feature>
<comment type="subcellular location">
    <subcellularLocation>
        <location evidence="1">Membrane</location>
        <topology evidence="1">Multi-pass membrane protein</topology>
    </subcellularLocation>
</comment>
<evidence type="ECO:0000313" key="9">
    <source>
        <dbReference type="EMBL" id="CRL64749.1"/>
    </source>
</evidence>
<dbReference type="PANTHER" id="PTHR46157">
    <property type="entry name" value="K(+) EFFLUX ANTIPORTER 3, CHLOROPLASTIC"/>
    <property type="match status" value="1"/>
</dbReference>
<protein>
    <submittedName>
        <fullName evidence="9">Glutathione-regulated potassium-efflux system protein KefC</fullName>
    </submittedName>
</protein>
<keyword evidence="2" id="KW-0050">Antiport</keyword>
<evidence type="ECO:0000256" key="4">
    <source>
        <dbReference type="ARBA" id="ARBA00022989"/>
    </source>
</evidence>
<evidence type="ECO:0000256" key="3">
    <source>
        <dbReference type="ARBA" id="ARBA00022692"/>
    </source>
</evidence>
<reference evidence="10" key="1">
    <citation type="submission" date="2015-06" db="EMBL/GenBank/DDBJ databases">
        <authorList>
            <person name="Urmite Genomes"/>
        </authorList>
    </citation>
    <scope>NUCLEOTIDE SEQUENCE [LARGE SCALE GENOMIC DNA]</scope>
    <source>
        <strain evidence="10">CSUR P1867</strain>
    </source>
</reference>
<keyword evidence="2" id="KW-0813">Transport</keyword>
<organism evidence="9 10">
    <name type="scientific">Proteus penneri</name>
    <dbReference type="NCBI Taxonomy" id="102862"/>
    <lineage>
        <taxon>Bacteria</taxon>
        <taxon>Pseudomonadati</taxon>
        <taxon>Pseudomonadota</taxon>
        <taxon>Gammaproteobacteria</taxon>
        <taxon>Enterobacterales</taxon>
        <taxon>Morganellaceae</taxon>
        <taxon>Proteus</taxon>
    </lineage>
</organism>
<name>A0A0G4QGJ0_9GAMM</name>
<dbReference type="Gene3D" id="1.20.1530.20">
    <property type="match status" value="1"/>
</dbReference>
<dbReference type="GO" id="GO:1902600">
    <property type="term" value="P:proton transmembrane transport"/>
    <property type="evidence" value="ECO:0007669"/>
    <property type="project" value="InterPro"/>
</dbReference>
<keyword evidence="5" id="KW-0406">Ion transport</keyword>
<dbReference type="Proteomes" id="UP000183920">
    <property type="component" value="Unassembled WGS sequence"/>
</dbReference>
<evidence type="ECO:0000259" key="8">
    <source>
        <dbReference type="Pfam" id="PF00999"/>
    </source>
</evidence>
<accession>A0A0G4QGJ0</accession>
<dbReference type="GO" id="GO:0015297">
    <property type="term" value="F:antiporter activity"/>
    <property type="evidence" value="ECO:0007669"/>
    <property type="project" value="UniProtKB-KW"/>
</dbReference>
<gene>
    <name evidence="9" type="primary">kefC_2</name>
    <name evidence="9" type="ORF">BN1804_03147</name>
</gene>
<feature type="transmembrane region" description="Helical" evidence="7">
    <location>
        <begin position="6"/>
        <end position="24"/>
    </location>
</feature>
<evidence type="ECO:0000256" key="6">
    <source>
        <dbReference type="ARBA" id="ARBA00023136"/>
    </source>
</evidence>
<feature type="transmembrane region" description="Helical" evidence="7">
    <location>
        <begin position="56"/>
        <end position="75"/>
    </location>
</feature>
<evidence type="ECO:0000256" key="5">
    <source>
        <dbReference type="ARBA" id="ARBA00023065"/>
    </source>
</evidence>
<dbReference type="Pfam" id="PF00999">
    <property type="entry name" value="Na_H_Exchanger"/>
    <property type="match status" value="1"/>
</dbReference>